<dbReference type="AlphaFoldDB" id="A0A2T0VUU1"/>
<sequence length="721" mass="77231">MAEAQVKENADDKDSFVDELKPGTKLMHGQYTIESFLNAGGFGITYLAKDSLDRKIVIKECFPGAFCRRSRYVVQARSRAHQNELKSIVRLFVQEARSLAKLNHPNIVGVHQVFEDNDTAYMALDFVEGRDLLDTIEDPTNTLTPAQIKVILKEVLGAVGFIHDQGILHRDISPDNILINQDFHPVLIDFGAAREEATKQSRVLSALRVVKDGYSPQEFYIAGSEQNPSSDLYALAASFYHLIENDVPPNSQARLAAIASGDADPYVKLAGRFPDYDETFLAAIDKALAVLPKDRIQSAQDWLDTIDGKKDNVTPLNVASTATPAAASSAASEPEKKSKLPLLLGSVAVVALLGGVGVLTMSGGSENAPVPPTEELTTELEPVVEAPVVPSTPEPTAETPVATPEEEVVIAPEVEAPTPEIVEEPTTATVAPVIIDGPVIVDAPSLRPTIRPESVEQAAIPEPLPEPVATPQPTAADPDVSAEFPDQTGNRPVLDSETADVALPATPETVDDIGTGLDVAIDVVVPGNELVPSFVESSWGVELPFSAANETSNAISEVALISPVWVKPGLEITSVNGIEVDAISEISDVLRASSDPANTPTAIDVTFGTVDPVTGETAEQNWRLPVIQEVTLLNGVRFQTSFAGDSWRTTVAAMPTNLAGGLQTGDVVVSYIPTAENITERDSLLNIFNRELDNEVEQFMFAVQRDGTMWVASLIYSGAEN</sequence>
<organism evidence="7 8">
    <name type="scientific">Yoonia maritima</name>
    <dbReference type="NCBI Taxonomy" id="1435347"/>
    <lineage>
        <taxon>Bacteria</taxon>
        <taxon>Pseudomonadati</taxon>
        <taxon>Pseudomonadota</taxon>
        <taxon>Alphaproteobacteria</taxon>
        <taxon>Rhodobacterales</taxon>
        <taxon>Paracoccaceae</taxon>
        <taxon>Yoonia</taxon>
    </lineage>
</organism>
<feature type="region of interest" description="Disordered" evidence="5">
    <location>
        <begin position="463"/>
        <end position="482"/>
    </location>
</feature>
<protein>
    <recommendedName>
        <fullName evidence="6">Protein kinase domain-containing protein</fullName>
    </recommendedName>
</protein>
<keyword evidence="4" id="KW-0067">ATP-binding</keyword>
<dbReference type="CDD" id="cd14014">
    <property type="entry name" value="STKc_PknB_like"/>
    <property type="match status" value="1"/>
</dbReference>
<reference evidence="7 8" key="1">
    <citation type="submission" date="2018-03" db="EMBL/GenBank/DDBJ databases">
        <title>Genomic Encyclopedia of Archaeal and Bacterial Type Strains, Phase II (KMG-II): from individual species to whole genera.</title>
        <authorList>
            <person name="Goeker M."/>
        </authorList>
    </citation>
    <scope>NUCLEOTIDE SEQUENCE [LARGE SCALE GENOMIC DNA]</scope>
    <source>
        <strain evidence="7 8">DSM 101533</strain>
    </source>
</reference>
<dbReference type="Gene3D" id="3.30.200.20">
    <property type="entry name" value="Phosphorylase Kinase, domain 1"/>
    <property type="match status" value="1"/>
</dbReference>
<dbReference type="RefSeq" id="WP_106358970.1">
    <property type="nucleotide sequence ID" value="NZ_PVTP01000013.1"/>
</dbReference>
<keyword evidence="1" id="KW-0808">Transferase</keyword>
<dbReference type="PANTHER" id="PTHR43289:SF6">
    <property type="entry name" value="SERINE_THREONINE-PROTEIN KINASE NEKL-3"/>
    <property type="match status" value="1"/>
</dbReference>
<evidence type="ECO:0000259" key="6">
    <source>
        <dbReference type="PROSITE" id="PS50011"/>
    </source>
</evidence>
<proteinExistence type="predicted"/>
<dbReference type="InterPro" id="IPR008266">
    <property type="entry name" value="Tyr_kinase_AS"/>
</dbReference>
<gene>
    <name evidence="7" type="ORF">CLV80_11397</name>
</gene>
<evidence type="ECO:0000313" key="7">
    <source>
        <dbReference type="EMBL" id="PRY75287.1"/>
    </source>
</evidence>
<dbReference type="GO" id="GO:0004674">
    <property type="term" value="F:protein serine/threonine kinase activity"/>
    <property type="evidence" value="ECO:0007669"/>
    <property type="project" value="TreeGrafter"/>
</dbReference>
<dbReference type="PROSITE" id="PS00109">
    <property type="entry name" value="PROTEIN_KINASE_TYR"/>
    <property type="match status" value="1"/>
</dbReference>
<evidence type="ECO:0000313" key="8">
    <source>
        <dbReference type="Proteomes" id="UP000238007"/>
    </source>
</evidence>
<dbReference type="PANTHER" id="PTHR43289">
    <property type="entry name" value="MITOGEN-ACTIVATED PROTEIN KINASE KINASE KINASE 20-RELATED"/>
    <property type="match status" value="1"/>
</dbReference>
<dbReference type="Proteomes" id="UP000238007">
    <property type="component" value="Unassembled WGS sequence"/>
</dbReference>
<evidence type="ECO:0000256" key="3">
    <source>
        <dbReference type="ARBA" id="ARBA00022777"/>
    </source>
</evidence>
<dbReference type="InterPro" id="IPR000719">
    <property type="entry name" value="Prot_kinase_dom"/>
</dbReference>
<keyword evidence="3" id="KW-0418">Kinase</keyword>
<dbReference type="EMBL" id="PVTP01000013">
    <property type="protein sequence ID" value="PRY75287.1"/>
    <property type="molecule type" value="Genomic_DNA"/>
</dbReference>
<evidence type="ECO:0000256" key="5">
    <source>
        <dbReference type="SAM" id="MobiDB-lite"/>
    </source>
</evidence>
<evidence type="ECO:0000256" key="2">
    <source>
        <dbReference type="ARBA" id="ARBA00022741"/>
    </source>
</evidence>
<evidence type="ECO:0000256" key="4">
    <source>
        <dbReference type="ARBA" id="ARBA00022840"/>
    </source>
</evidence>
<keyword evidence="8" id="KW-1185">Reference proteome</keyword>
<feature type="domain" description="Protein kinase" evidence="6">
    <location>
        <begin position="31"/>
        <end position="317"/>
    </location>
</feature>
<dbReference type="Gene3D" id="1.10.510.10">
    <property type="entry name" value="Transferase(Phosphotransferase) domain 1"/>
    <property type="match status" value="1"/>
</dbReference>
<keyword evidence="2" id="KW-0547">Nucleotide-binding</keyword>
<evidence type="ECO:0000256" key="1">
    <source>
        <dbReference type="ARBA" id="ARBA00022679"/>
    </source>
</evidence>
<comment type="caution">
    <text evidence="7">The sequence shown here is derived from an EMBL/GenBank/DDBJ whole genome shotgun (WGS) entry which is preliminary data.</text>
</comment>
<dbReference type="PROSITE" id="PS50011">
    <property type="entry name" value="PROTEIN_KINASE_DOM"/>
    <property type="match status" value="1"/>
</dbReference>
<dbReference type="Pfam" id="PF00069">
    <property type="entry name" value="Pkinase"/>
    <property type="match status" value="1"/>
</dbReference>
<dbReference type="InterPro" id="IPR011009">
    <property type="entry name" value="Kinase-like_dom_sf"/>
</dbReference>
<dbReference type="SUPFAM" id="SSF56112">
    <property type="entry name" value="Protein kinase-like (PK-like)"/>
    <property type="match status" value="1"/>
</dbReference>
<dbReference type="GO" id="GO:0005524">
    <property type="term" value="F:ATP binding"/>
    <property type="evidence" value="ECO:0007669"/>
    <property type="project" value="UniProtKB-KW"/>
</dbReference>
<accession>A0A2T0VUU1</accession>
<name>A0A2T0VUU1_9RHOB</name>
<dbReference type="OrthoDB" id="9801841at2"/>